<dbReference type="EMBL" id="FXEG02000002">
    <property type="protein sequence ID" value="SOX52905.1"/>
    <property type="molecule type" value="Genomic_DNA"/>
</dbReference>
<keyword evidence="2" id="KW-1185">Reference proteome</keyword>
<proteinExistence type="predicted"/>
<evidence type="ECO:0000313" key="1">
    <source>
        <dbReference type="EMBL" id="SOX52905.1"/>
    </source>
</evidence>
<name>A0A2K4Y7Z1_9MYCO</name>
<accession>A0A2K4Y7Z1</accession>
<sequence length="54" mass="6113">MDTNAIVDLEVFLLMTIKPRRSLADTRGLLDDRVSRVGLSLEDAVRIHKRVPLP</sequence>
<gene>
    <name evidence="1" type="ORF">MAAFP003_1573</name>
</gene>
<evidence type="ECO:0000313" key="2">
    <source>
        <dbReference type="Proteomes" id="UP000236318"/>
    </source>
</evidence>
<comment type="caution">
    <text evidence="1">The sequence shown here is derived from an EMBL/GenBank/DDBJ whole genome shotgun (WGS) entry which is preliminary data.</text>
</comment>
<dbReference type="Proteomes" id="UP000236318">
    <property type="component" value="Unassembled WGS sequence"/>
</dbReference>
<protein>
    <submittedName>
        <fullName evidence="1">Uncharacterized protein</fullName>
    </submittedName>
</protein>
<organism evidence="1 2">
    <name type="scientific">Mycobacterium ahvazicum</name>
    <dbReference type="NCBI Taxonomy" id="1964395"/>
    <lineage>
        <taxon>Bacteria</taxon>
        <taxon>Bacillati</taxon>
        <taxon>Actinomycetota</taxon>
        <taxon>Actinomycetes</taxon>
        <taxon>Mycobacteriales</taxon>
        <taxon>Mycobacteriaceae</taxon>
        <taxon>Mycobacterium</taxon>
        <taxon>Mycobacterium simiae complex</taxon>
    </lineage>
</organism>
<dbReference type="AlphaFoldDB" id="A0A2K4Y7Z1"/>
<reference evidence="1" key="1">
    <citation type="submission" date="2018-01" db="EMBL/GenBank/DDBJ databases">
        <authorList>
            <consortium name="Urmite Genomes"/>
        </authorList>
    </citation>
    <scope>NUCLEOTIDE SEQUENCE [LARGE SCALE GENOMIC DNA]</scope>
    <source>
        <strain evidence="1">AFP003</strain>
    </source>
</reference>